<keyword evidence="1" id="KW-0812">Transmembrane</keyword>
<comment type="caution">
    <text evidence="2">The sequence shown here is derived from an EMBL/GenBank/DDBJ whole genome shotgun (WGS) entry which is preliminary data.</text>
</comment>
<evidence type="ECO:0000256" key="1">
    <source>
        <dbReference type="SAM" id="Phobius"/>
    </source>
</evidence>
<sequence>MKEIMVFLVFAIVSYILRRFFIWIDKDSFIDAKETTGTITRIIDEEGGTIMYYVSFVTDDGMYMEGQSIYYSSTKGKYKTNDTAAIKYFINKNGRARVALIDNELVTCEKSIKTAARNMLIASIVFLIIAAIFFVKNILL</sequence>
<evidence type="ECO:0008006" key="4">
    <source>
        <dbReference type="Google" id="ProtNLM"/>
    </source>
</evidence>
<evidence type="ECO:0000313" key="3">
    <source>
        <dbReference type="Proteomes" id="UP000306888"/>
    </source>
</evidence>
<proteinExistence type="predicted"/>
<dbReference type="AlphaFoldDB" id="A0A4S2DDZ1"/>
<keyword evidence="1" id="KW-1133">Transmembrane helix</keyword>
<keyword evidence="1" id="KW-0472">Membrane</keyword>
<dbReference type="Proteomes" id="UP000306888">
    <property type="component" value="Unassembled WGS sequence"/>
</dbReference>
<reference evidence="2 3" key="1">
    <citation type="submission" date="2019-04" db="EMBL/GenBank/DDBJ databases">
        <title>Microbes associate with the intestines of laboratory mice.</title>
        <authorList>
            <person name="Navarre W."/>
            <person name="Wong E."/>
            <person name="Huang K."/>
            <person name="Tropini C."/>
            <person name="Ng K."/>
            <person name="Yu B."/>
        </authorList>
    </citation>
    <scope>NUCLEOTIDE SEQUENCE [LARGE SCALE GENOMIC DNA]</scope>
    <source>
        <strain evidence="2 3">NM50_B9-20</strain>
    </source>
</reference>
<accession>A0A4S2DDZ1</accession>
<keyword evidence="3" id="KW-1185">Reference proteome</keyword>
<dbReference type="RefSeq" id="WP_136008334.1">
    <property type="nucleotide sequence ID" value="NZ_SRYR01000023.1"/>
</dbReference>
<gene>
    <name evidence="2" type="ORF">E5347_16575</name>
</gene>
<dbReference type="EMBL" id="SRYR01000023">
    <property type="protein sequence ID" value="TGY38963.1"/>
    <property type="molecule type" value="Genomic_DNA"/>
</dbReference>
<protein>
    <recommendedName>
        <fullName evidence="4">DUF3592 domain-containing protein</fullName>
    </recommendedName>
</protein>
<evidence type="ECO:0000313" key="2">
    <source>
        <dbReference type="EMBL" id="TGY38963.1"/>
    </source>
</evidence>
<feature type="transmembrane region" description="Helical" evidence="1">
    <location>
        <begin position="119"/>
        <end position="139"/>
    </location>
</feature>
<feature type="transmembrane region" description="Helical" evidence="1">
    <location>
        <begin position="6"/>
        <end position="24"/>
    </location>
</feature>
<name>A0A4S2DDZ1_9CLOT</name>
<organism evidence="2 3">
    <name type="scientific">Clostridium sartagoforme</name>
    <dbReference type="NCBI Taxonomy" id="84031"/>
    <lineage>
        <taxon>Bacteria</taxon>
        <taxon>Bacillati</taxon>
        <taxon>Bacillota</taxon>
        <taxon>Clostridia</taxon>
        <taxon>Eubacteriales</taxon>
        <taxon>Clostridiaceae</taxon>
        <taxon>Clostridium</taxon>
    </lineage>
</organism>